<dbReference type="EMBL" id="LT907975">
    <property type="protein sequence ID" value="SOB60813.1"/>
    <property type="molecule type" value="Genomic_DNA"/>
</dbReference>
<dbReference type="Pfam" id="PF13263">
    <property type="entry name" value="PHP_C"/>
    <property type="match status" value="1"/>
</dbReference>
<dbReference type="PANTHER" id="PTHR42924:SF3">
    <property type="entry name" value="POLYMERASE_HISTIDINOL PHOSPHATASE N-TERMINAL DOMAIN-CONTAINING PROTEIN"/>
    <property type="match status" value="1"/>
</dbReference>
<dbReference type="CDD" id="cd07432">
    <property type="entry name" value="PHP_HisPPase"/>
    <property type="match status" value="1"/>
</dbReference>
<dbReference type="InterPro" id="IPR004013">
    <property type="entry name" value="PHP_dom"/>
</dbReference>
<dbReference type="GO" id="GO:0035312">
    <property type="term" value="F:5'-3' DNA exonuclease activity"/>
    <property type="evidence" value="ECO:0007669"/>
    <property type="project" value="TreeGrafter"/>
</dbReference>
<dbReference type="OrthoDB" id="9775360at2"/>
<dbReference type="SMART" id="SM00481">
    <property type="entry name" value="POLIIIAc"/>
    <property type="match status" value="1"/>
</dbReference>
<organism evidence="2 3">
    <name type="scientific">Pseudodesulfovibrio profundus</name>
    <dbReference type="NCBI Taxonomy" id="57320"/>
    <lineage>
        <taxon>Bacteria</taxon>
        <taxon>Pseudomonadati</taxon>
        <taxon>Thermodesulfobacteriota</taxon>
        <taxon>Desulfovibrionia</taxon>
        <taxon>Desulfovibrionales</taxon>
        <taxon>Desulfovibrionaceae</taxon>
    </lineage>
</organism>
<evidence type="ECO:0000259" key="1">
    <source>
        <dbReference type="SMART" id="SM00481"/>
    </source>
</evidence>
<gene>
    <name evidence="2" type="ORF">DPRO_3894</name>
</gene>
<dbReference type="InterPro" id="IPR016195">
    <property type="entry name" value="Pol/histidinol_Pase-like"/>
</dbReference>
<sequence length="203" mass="21503">MLIDTHVHSDVSDCSSMPVTQILANARALGLDGVCITDHDSTDVLAQIDEGFQSDGLLVLVGMEYTTPQGDFLVYGDVESLHPGMAAGALIDHVNSMGGAIVAAHPYRGWRPSDPSTIITHPPTAVEVVNGRNTEAEDTLAEALAAKHGFVRVSGSDAHSLDELGRFPIRFTRSISCRNDLVEALRSGHCAPGVGRLAFESVS</sequence>
<dbReference type="RefSeq" id="WP_097013484.1">
    <property type="nucleotide sequence ID" value="NZ_LT907975.1"/>
</dbReference>
<dbReference type="InterPro" id="IPR003141">
    <property type="entry name" value="Pol/His_phosphatase_N"/>
</dbReference>
<evidence type="ECO:0000313" key="3">
    <source>
        <dbReference type="Proteomes" id="UP000219215"/>
    </source>
</evidence>
<dbReference type="GO" id="GO:0004534">
    <property type="term" value="F:5'-3' RNA exonuclease activity"/>
    <property type="evidence" value="ECO:0007669"/>
    <property type="project" value="TreeGrafter"/>
</dbReference>
<feature type="domain" description="Polymerase/histidinol phosphatase N-terminal" evidence="1">
    <location>
        <begin position="3"/>
        <end position="69"/>
    </location>
</feature>
<dbReference type="SUPFAM" id="SSF89550">
    <property type="entry name" value="PHP domain-like"/>
    <property type="match status" value="1"/>
</dbReference>
<dbReference type="InterPro" id="IPR052018">
    <property type="entry name" value="PHP_domain"/>
</dbReference>
<name>A0A2C8FE40_9BACT</name>
<dbReference type="Gene3D" id="3.20.20.140">
    <property type="entry name" value="Metal-dependent hydrolases"/>
    <property type="match status" value="1"/>
</dbReference>
<dbReference type="AlphaFoldDB" id="A0A2C8FE40"/>
<dbReference type="PANTHER" id="PTHR42924">
    <property type="entry name" value="EXONUCLEASE"/>
    <property type="match status" value="1"/>
</dbReference>
<dbReference type="Proteomes" id="UP000219215">
    <property type="component" value="Chromosome DPRO"/>
</dbReference>
<keyword evidence="3" id="KW-1185">Reference proteome</keyword>
<protein>
    <submittedName>
        <fullName evidence="2">PHP domain protein</fullName>
    </submittedName>
</protein>
<proteinExistence type="predicted"/>
<reference evidence="3" key="1">
    <citation type="submission" date="2017-09" db="EMBL/GenBank/DDBJ databases">
        <authorList>
            <person name="Regsiter A."/>
            <person name="William W."/>
        </authorList>
    </citation>
    <scope>NUCLEOTIDE SEQUENCE [LARGE SCALE GENOMIC DNA]</scope>
    <source>
        <strain evidence="3">500-1</strain>
    </source>
</reference>
<evidence type="ECO:0000313" key="2">
    <source>
        <dbReference type="EMBL" id="SOB60813.1"/>
    </source>
</evidence>
<dbReference type="KEGG" id="pprf:DPRO_3894"/>
<dbReference type="Pfam" id="PF02811">
    <property type="entry name" value="PHP"/>
    <property type="match status" value="1"/>
</dbReference>
<accession>A0A2C8FE40</accession>